<dbReference type="Pfam" id="PF03764">
    <property type="entry name" value="EFG_IV"/>
    <property type="match status" value="1"/>
</dbReference>
<dbReference type="Gene3D" id="3.30.70.870">
    <property type="entry name" value="Elongation Factor G (Translational Gtpase), domain 3"/>
    <property type="match status" value="1"/>
</dbReference>
<dbReference type="NCBIfam" id="TIGR00231">
    <property type="entry name" value="small_GTP"/>
    <property type="match status" value="1"/>
</dbReference>
<dbReference type="SMART" id="SM00889">
    <property type="entry name" value="EFG_IV"/>
    <property type="match status" value="1"/>
</dbReference>
<keyword evidence="4 8" id="KW-0251">Elongation factor</keyword>
<dbReference type="EMBL" id="RCCJ01000001">
    <property type="protein sequence ID" value="RLJ71629.1"/>
    <property type="molecule type" value="Genomic_DNA"/>
</dbReference>
<keyword evidence="5 8" id="KW-0648">Protein biosynthesis</keyword>
<dbReference type="InterPro" id="IPR004540">
    <property type="entry name" value="Transl_elong_EFG/EF2"/>
</dbReference>
<evidence type="ECO:0000256" key="7">
    <source>
        <dbReference type="ARBA" id="ARBA00024731"/>
    </source>
</evidence>
<dbReference type="HAMAP" id="MF_00054_B">
    <property type="entry name" value="EF_G_EF_2_B"/>
    <property type="match status" value="1"/>
</dbReference>
<feature type="domain" description="Tr-type G" evidence="9">
    <location>
        <begin position="8"/>
        <end position="287"/>
    </location>
</feature>
<dbReference type="InterPro" id="IPR035649">
    <property type="entry name" value="EFG_V"/>
</dbReference>
<keyword evidence="11" id="KW-1185">Reference proteome</keyword>
<name>A0A497XUC6_9AQUI</name>
<dbReference type="Gene3D" id="3.30.70.240">
    <property type="match status" value="1"/>
</dbReference>
<dbReference type="Pfam" id="PF22042">
    <property type="entry name" value="EF-G_D2"/>
    <property type="match status" value="1"/>
</dbReference>
<dbReference type="GO" id="GO:0032790">
    <property type="term" value="P:ribosome disassembly"/>
    <property type="evidence" value="ECO:0007669"/>
    <property type="project" value="TreeGrafter"/>
</dbReference>
<evidence type="ECO:0000256" key="6">
    <source>
        <dbReference type="ARBA" id="ARBA00023134"/>
    </source>
</evidence>
<dbReference type="PANTHER" id="PTHR43261">
    <property type="entry name" value="TRANSLATION ELONGATION FACTOR G-RELATED"/>
    <property type="match status" value="1"/>
</dbReference>
<proteinExistence type="inferred from homology"/>
<gene>
    <name evidence="8" type="primary">fusA</name>
    <name evidence="10" type="ORF">BCF55_1947</name>
</gene>
<dbReference type="CDD" id="cd04088">
    <property type="entry name" value="EFG_mtEFG_II"/>
    <property type="match status" value="1"/>
</dbReference>
<feature type="binding site" evidence="8">
    <location>
        <begin position="17"/>
        <end position="24"/>
    </location>
    <ligand>
        <name>GTP</name>
        <dbReference type="ChEBI" id="CHEBI:37565"/>
    </ligand>
</feature>
<dbReference type="SUPFAM" id="SSF54980">
    <property type="entry name" value="EF-G C-terminal domain-like"/>
    <property type="match status" value="2"/>
</dbReference>
<dbReference type="InterPro" id="IPR053905">
    <property type="entry name" value="EF-G-like_DII"/>
</dbReference>
<dbReference type="GO" id="GO:0005737">
    <property type="term" value="C:cytoplasm"/>
    <property type="evidence" value="ECO:0007669"/>
    <property type="project" value="UniProtKB-SubCell"/>
</dbReference>
<dbReference type="GO" id="GO:0003924">
    <property type="term" value="F:GTPase activity"/>
    <property type="evidence" value="ECO:0007669"/>
    <property type="project" value="InterPro"/>
</dbReference>
<dbReference type="InterPro" id="IPR005225">
    <property type="entry name" value="Small_GTP-bd"/>
</dbReference>
<evidence type="ECO:0000256" key="1">
    <source>
        <dbReference type="ARBA" id="ARBA00005870"/>
    </source>
</evidence>
<dbReference type="InterPro" id="IPR000795">
    <property type="entry name" value="T_Tr_GTP-bd_dom"/>
</dbReference>
<dbReference type="NCBIfam" id="NF009891">
    <property type="entry name" value="PRK13351.1-1"/>
    <property type="match status" value="1"/>
</dbReference>
<dbReference type="FunFam" id="3.30.230.10:FF:000003">
    <property type="entry name" value="Elongation factor G"/>
    <property type="match status" value="1"/>
</dbReference>
<evidence type="ECO:0000256" key="5">
    <source>
        <dbReference type="ARBA" id="ARBA00022917"/>
    </source>
</evidence>
<dbReference type="InterPro" id="IPR020568">
    <property type="entry name" value="Ribosomal_Su5_D2-typ_SF"/>
</dbReference>
<dbReference type="AlphaFoldDB" id="A0A497XUC6"/>
<dbReference type="InterPro" id="IPR035647">
    <property type="entry name" value="EFG_III/V"/>
</dbReference>
<comment type="subcellular location">
    <subcellularLocation>
        <location evidence="8">Cytoplasm</location>
    </subcellularLocation>
</comment>
<dbReference type="Gene3D" id="3.40.50.300">
    <property type="entry name" value="P-loop containing nucleotide triphosphate hydrolases"/>
    <property type="match status" value="1"/>
</dbReference>
<dbReference type="Pfam" id="PF00679">
    <property type="entry name" value="EFG_C"/>
    <property type="match status" value="1"/>
</dbReference>
<dbReference type="SUPFAM" id="SSF52540">
    <property type="entry name" value="P-loop containing nucleoside triphosphate hydrolases"/>
    <property type="match status" value="1"/>
</dbReference>
<keyword evidence="8" id="KW-0963">Cytoplasm</keyword>
<dbReference type="PROSITE" id="PS00301">
    <property type="entry name" value="G_TR_1"/>
    <property type="match status" value="1"/>
</dbReference>
<evidence type="ECO:0000256" key="4">
    <source>
        <dbReference type="ARBA" id="ARBA00022768"/>
    </source>
</evidence>
<dbReference type="Pfam" id="PF00009">
    <property type="entry name" value="GTP_EFTU"/>
    <property type="match status" value="1"/>
</dbReference>
<dbReference type="InterPro" id="IPR009022">
    <property type="entry name" value="EFG_III"/>
</dbReference>
<dbReference type="CDD" id="cd01434">
    <property type="entry name" value="EFG_mtEFG1_IV"/>
    <property type="match status" value="1"/>
</dbReference>
<organism evidence="10 11">
    <name type="scientific">Hydrogenivirga caldilitoris</name>
    <dbReference type="NCBI Taxonomy" id="246264"/>
    <lineage>
        <taxon>Bacteria</taxon>
        <taxon>Pseudomonadati</taxon>
        <taxon>Aquificota</taxon>
        <taxon>Aquificia</taxon>
        <taxon>Aquificales</taxon>
        <taxon>Aquificaceae</taxon>
        <taxon>Hydrogenivirga</taxon>
    </lineage>
</organism>
<dbReference type="Pfam" id="PF14492">
    <property type="entry name" value="EFG_III"/>
    <property type="match status" value="1"/>
</dbReference>
<dbReference type="InterPro" id="IPR047872">
    <property type="entry name" value="EFG_IV"/>
</dbReference>
<dbReference type="OrthoDB" id="9804431at2"/>
<comment type="similarity">
    <text evidence="1 8">Belongs to the TRAFAC class translation factor GTPase superfamily. Classic translation factor GTPase family. EF-G/EF-2 subfamily.</text>
</comment>
<comment type="caution">
    <text evidence="10">The sequence shown here is derived from an EMBL/GenBank/DDBJ whole genome shotgun (WGS) entry which is preliminary data.</text>
</comment>
<dbReference type="SUPFAM" id="SSF54211">
    <property type="entry name" value="Ribosomal protein S5 domain 2-like"/>
    <property type="match status" value="1"/>
</dbReference>
<evidence type="ECO:0000256" key="8">
    <source>
        <dbReference type="HAMAP-Rule" id="MF_00054"/>
    </source>
</evidence>
<evidence type="ECO:0000256" key="2">
    <source>
        <dbReference type="ARBA" id="ARBA00017872"/>
    </source>
</evidence>
<dbReference type="CDD" id="cd16262">
    <property type="entry name" value="EFG_III"/>
    <property type="match status" value="1"/>
</dbReference>
<dbReference type="PANTHER" id="PTHR43261:SF1">
    <property type="entry name" value="RIBOSOME-RELEASING FACTOR 2, MITOCHONDRIAL"/>
    <property type="match status" value="1"/>
</dbReference>
<dbReference type="InterPro" id="IPR027417">
    <property type="entry name" value="P-loop_NTPase"/>
</dbReference>
<dbReference type="InterPro" id="IPR041095">
    <property type="entry name" value="EFG_II"/>
</dbReference>
<sequence length="699" mass="78002">MARAVPIDKLRNIGIVAHIDAGKTTTTERILYYTGRTYKIGEVHEGAATMDWMEQEKERGITITAATTACFWQRNGEKHQINIIDTPGHVDFSVEVVRSMKVLDGIVFIFSAVEGVQPQSEANWRWADRFNVPRVAFINKLDRLGADFYRVFKEIEEKLTIKPVAVQIPVGAEDNFEGVIDLMDMKAIIWLEETLGAKYEIRDIPADYVDKAQEWRERMVETIVETDDTLMEKYLEGQEIGVEELRKALRKATINRQLVPVLCGSAFKNKGVQPLLDAVIDYLPSPVDLPPIKGINPNTGETEERKPLDNEPFCAYAFKVMSDPYAGQLTYIRVFSGNLKAGSYVFNVTRGEKQRVGRLLLMHANTREEIQDVSAGEICAVVGLDAATGDTLSDEKHPIILEKLEFPDPVISMAIEPKTKKDQEKLSQVLNKFMKEDPTFRASADPETGQTLIHGMGELHLEIMVDRMKREYGIEVNVGKPQVAYKETIRKKANGEGKFIRQTGGRGQYGHAIIEIEPLERGQGFVFENAIVGGVIPKEFIPAVEKGIKEAMEGGVLAGYPVVDVKVKLYDGSYHEVDSSEIAFQIAGSMAFKDAAKKADPVILEPIMEVEVETPEDYVGDVIGDLNSRRGKIMGMENKGVITVVKAHVPLAEMFGYATTLRSLTQGRGTFIMKFSHYEEVPQHIAEKIIGERMAGKSA</sequence>
<evidence type="ECO:0000313" key="10">
    <source>
        <dbReference type="EMBL" id="RLJ71629.1"/>
    </source>
</evidence>
<dbReference type="FunFam" id="3.30.70.240:FF:000001">
    <property type="entry name" value="Elongation factor G"/>
    <property type="match status" value="1"/>
</dbReference>
<dbReference type="NCBIfam" id="NF009381">
    <property type="entry name" value="PRK12740.1-5"/>
    <property type="match status" value="1"/>
</dbReference>
<dbReference type="Gene3D" id="2.40.30.10">
    <property type="entry name" value="Translation factors"/>
    <property type="match status" value="1"/>
</dbReference>
<dbReference type="NCBIfam" id="NF009379">
    <property type="entry name" value="PRK12740.1-3"/>
    <property type="match status" value="1"/>
</dbReference>
<dbReference type="Gene3D" id="3.30.230.10">
    <property type="match status" value="1"/>
</dbReference>
<dbReference type="PRINTS" id="PR00315">
    <property type="entry name" value="ELONGATNFCT"/>
</dbReference>
<dbReference type="InterPro" id="IPR009000">
    <property type="entry name" value="Transl_B-barrel_sf"/>
</dbReference>
<dbReference type="RefSeq" id="WP_121013104.1">
    <property type="nucleotide sequence ID" value="NZ_RCCJ01000001.1"/>
</dbReference>
<dbReference type="GO" id="GO:0005525">
    <property type="term" value="F:GTP binding"/>
    <property type="evidence" value="ECO:0007669"/>
    <property type="project" value="UniProtKB-UniRule"/>
</dbReference>
<keyword evidence="3 8" id="KW-0547">Nucleotide-binding</keyword>
<dbReference type="FunFam" id="3.40.50.300:FF:000029">
    <property type="entry name" value="Elongation factor G"/>
    <property type="match status" value="1"/>
</dbReference>
<evidence type="ECO:0000259" key="9">
    <source>
        <dbReference type="PROSITE" id="PS51722"/>
    </source>
</evidence>
<dbReference type="GO" id="GO:0003746">
    <property type="term" value="F:translation elongation factor activity"/>
    <property type="evidence" value="ECO:0007669"/>
    <property type="project" value="UniProtKB-UniRule"/>
</dbReference>
<protein>
    <recommendedName>
        <fullName evidence="2 8">Elongation factor G</fullName>
        <shortName evidence="8">EF-G</shortName>
    </recommendedName>
</protein>
<dbReference type="PROSITE" id="PS51722">
    <property type="entry name" value="G_TR_2"/>
    <property type="match status" value="1"/>
</dbReference>
<evidence type="ECO:0000313" key="11">
    <source>
        <dbReference type="Proteomes" id="UP000267841"/>
    </source>
</evidence>
<dbReference type="InterPro" id="IPR005517">
    <property type="entry name" value="Transl_elong_EFG/EF2_IV"/>
</dbReference>
<dbReference type="InterPro" id="IPR014721">
    <property type="entry name" value="Ribsml_uS5_D2-typ_fold_subgr"/>
</dbReference>
<evidence type="ECO:0000256" key="3">
    <source>
        <dbReference type="ARBA" id="ARBA00022741"/>
    </source>
</evidence>
<dbReference type="CDD" id="cd03713">
    <property type="entry name" value="EFG_mtEFG_C"/>
    <property type="match status" value="1"/>
</dbReference>
<keyword evidence="6 8" id="KW-0342">GTP-binding</keyword>
<reference evidence="10 11" key="1">
    <citation type="submission" date="2018-10" db="EMBL/GenBank/DDBJ databases">
        <title>Genomic Encyclopedia of Archaeal and Bacterial Type Strains, Phase II (KMG-II): from individual species to whole genera.</title>
        <authorList>
            <person name="Goeker M."/>
        </authorList>
    </citation>
    <scope>NUCLEOTIDE SEQUENCE [LARGE SCALE GENOMIC DNA]</scope>
    <source>
        <strain evidence="10 11">DSM 16510</strain>
    </source>
</reference>
<dbReference type="NCBIfam" id="TIGR00484">
    <property type="entry name" value="EF-G"/>
    <property type="match status" value="1"/>
</dbReference>
<feature type="binding site" evidence="8">
    <location>
        <begin position="139"/>
        <end position="142"/>
    </location>
    <ligand>
        <name>GTP</name>
        <dbReference type="ChEBI" id="CHEBI:37565"/>
    </ligand>
</feature>
<dbReference type="Proteomes" id="UP000267841">
    <property type="component" value="Unassembled WGS sequence"/>
</dbReference>
<dbReference type="CDD" id="cd01886">
    <property type="entry name" value="EF-G"/>
    <property type="match status" value="1"/>
</dbReference>
<dbReference type="InterPro" id="IPR000640">
    <property type="entry name" value="EFG_V-like"/>
</dbReference>
<dbReference type="InterPro" id="IPR031157">
    <property type="entry name" value="G_TR_CS"/>
</dbReference>
<dbReference type="FunFam" id="2.40.30.10:FF:000006">
    <property type="entry name" value="Elongation factor G"/>
    <property type="match status" value="1"/>
</dbReference>
<comment type="function">
    <text evidence="7 8">Catalyzes the GTP-dependent ribosomal translocation step during translation elongation. During this step, the ribosome changes from the pre-translocational (PRE) to the post-translocational (POST) state as the newly formed A-site-bound peptidyl-tRNA and P-site-bound deacylated tRNA move to the P and E sites, respectively. Catalyzes the coordinated movement of the two tRNA molecules, the mRNA and conformational changes in the ribosome.</text>
</comment>
<accession>A0A497XUC6</accession>
<dbReference type="SMART" id="SM00838">
    <property type="entry name" value="EFG_C"/>
    <property type="match status" value="1"/>
</dbReference>
<dbReference type="FunFam" id="3.30.70.870:FF:000001">
    <property type="entry name" value="Elongation factor G"/>
    <property type="match status" value="1"/>
</dbReference>
<dbReference type="SUPFAM" id="SSF50447">
    <property type="entry name" value="Translation proteins"/>
    <property type="match status" value="1"/>
</dbReference>
<feature type="binding site" evidence="8">
    <location>
        <begin position="85"/>
        <end position="89"/>
    </location>
    <ligand>
        <name>GTP</name>
        <dbReference type="ChEBI" id="CHEBI:37565"/>
    </ligand>
</feature>